<proteinExistence type="inferred from homology"/>
<evidence type="ECO:0000313" key="5">
    <source>
        <dbReference type="EMBL" id="VAX31044.1"/>
    </source>
</evidence>
<dbReference type="PROSITE" id="PS01276">
    <property type="entry name" value="PEPTIDASE_U32"/>
    <property type="match status" value="1"/>
</dbReference>
<dbReference type="InterPro" id="IPR032525">
    <property type="entry name" value="Peptidase_U32_C"/>
</dbReference>
<sequence>MIPELLAPAGSPEKLKYALAYGADAVYAGIPKFSLRARENGFKDASLIEAIETTHKLGKKIYITANILPQNRKVASFKKSLAFYAEAGPDAFIMSDPGLIRFALDEFPEIPIHLSVQTNTMNWPSVQFWYDQGVKRVILSRELSLEEVAEIHEKVPAMELESFVHGAICIAYSGRCLLSNYFNHRDANQGTCTNSCRWEYNLHKEGEEPKPSACGSGNGVAAEAPPKKALAGNYFIEEVQRPGEMMPIDEDEHGTYIMNSKDLRAIEFLKELRAAGVISFKIEGRSKSLNYLSLITKSYRRAIDDLADNRAFDPALLDEINKTANRGFTSAFFISNSNHDTERFDSPQDKDQPQVFGGQVLDLRADGMMEVEIKNRVKVGDEMEYISPNAQYRFRISAMQDKNGGAISVAHGGNGTAWIQAEGPVEPYALLSLVNPLRGGIV</sequence>
<dbReference type="Gene3D" id="2.40.30.10">
    <property type="entry name" value="Translation factors"/>
    <property type="match status" value="1"/>
</dbReference>
<keyword evidence="1 5" id="KW-0645">Protease</keyword>
<gene>
    <name evidence="5" type="ORF">MNBD_NITROSPINAE05-1068</name>
</gene>
<evidence type="ECO:0000259" key="4">
    <source>
        <dbReference type="Pfam" id="PF16325"/>
    </source>
</evidence>
<dbReference type="InterPro" id="IPR051454">
    <property type="entry name" value="RNA/ubiquinone_mod_enzymes"/>
</dbReference>
<dbReference type="PANTHER" id="PTHR30217:SF6">
    <property type="entry name" value="TRNA HYDROXYLATION PROTEIN P"/>
    <property type="match status" value="1"/>
</dbReference>
<feature type="domain" description="Peptidase family U32 C-terminal" evidence="4">
    <location>
        <begin position="354"/>
        <end position="431"/>
    </location>
</feature>
<dbReference type="EMBL" id="UOGG01000139">
    <property type="protein sequence ID" value="VAX31044.1"/>
    <property type="molecule type" value="Genomic_DNA"/>
</dbReference>
<reference evidence="5" key="1">
    <citation type="submission" date="2018-06" db="EMBL/GenBank/DDBJ databases">
        <authorList>
            <person name="Zhirakovskaya E."/>
        </authorList>
    </citation>
    <scope>NUCLEOTIDE SEQUENCE</scope>
</reference>
<evidence type="ECO:0000256" key="1">
    <source>
        <dbReference type="ARBA" id="ARBA00022670"/>
    </source>
</evidence>
<dbReference type="InterPro" id="IPR001539">
    <property type="entry name" value="Peptidase_U32"/>
</dbReference>
<dbReference type="Pfam" id="PF16325">
    <property type="entry name" value="Peptidase_U32_C"/>
    <property type="match status" value="1"/>
</dbReference>
<protein>
    <submittedName>
        <fullName evidence="5">Uncharacterized protease YegQ</fullName>
    </submittedName>
</protein>
<name>A0A3B1D4E4_9ZZZZ</name>
<evidence type="ECO:0000256" key="2">
    <source>
        <dbReference type="ARBA" id="ARBA00022801"/>
    </source>
</evidence>
<dbReference type="AlphaFoldDB" id="A0A3B1D4E4"/>
<comment type="similarity">
    <text evidence="3">Belongs to the peptidase U32 family.</text>
</comment>
<dbReference type="NCBIfam" id="NF011996">
    <property type="entry name" value="PRK15452.1"/>
    <property type="match status" value="1"/>
</dbReference>
<accession>A0A3B1D4E4</accession>
<organism evidence="5">
    <name type="scientific">hydrothermal vent metagenome</name>
    <dbReference type="NCBI Taxonomy" id="652676"/>
    <lineage>
        <taxon>unclassified sequences</taxon>
        <taxon>metagenomes</taxon>
        <taxon>ecological metagenomes</taxon>
    </lineage>
</organism>
<dbReference type="GO" id="GO:0008233">
    <property type="term" value="F:peptidase activity"/>
    <property type="evidence" value="ECO:0007669"/>
    <property type="project" value="UniProtKB-KW"/>
</dbReference>
<evidence type="ECO:0000256" key="3">
    <source>
        <dbReference type="ARBA" id="ARBA00038374"/>
    </source>
</evidence>
<keyword evidence="2" id="KW-0378">Hydrolase</keyword>
<dbReference type="PANTHER" id="PTHR30217">
    <property type="entry name" value="PEPTIDASE U32 FAMILY"/>
    <property type="match status" value="1"/>
</dbReference>
<dbReference type="GO" id="GO:0006508">
    <property type="term" value="P:proteolysis"/>
    <property type="evidence" value="ECO:0007669"/>
    <property type="project" value="UniProtKB-KW"/>
</dbReference>
<dbReference type="Pfam" id="PF01136">
    <property type="entry name" value="Peptidase_U32"/>
    <property type="match status" value="1"/>
</dbReference>